<dbReference type="InterPro" id="IPR012340">
    <property type="entry name" value="NA-bd_OB-fold"/>
</dbReference>
<evidence type="ECO:0000256" key="2">
    <source>
        <dbReference type="ARBA" id="ARBA00022705"/>
    </source>
</evidence>
<proteinExistence type="predicted"/>
<sequence>MENTFRLSAVLHKVGALRYTPAGVPVLDVVLSHESWQQDNGSPYLAKFELAGKIIGSDAQAWQHREGEQVDVAGFLAQRSLKTHYPVLRIQHIQTHKG</sequence>
<dbReference type="NCBIfam" id="TIGR04418">
    <property type="entry name" value="PriB_gamma"/>
    <property type="match status" value="1"/>
</dbReference>
<organism evidence="5 6">
    <name type="scientific">Kingella pumchi</name>
    <dbReference type="NCBI Taxonomy" id="2779506"/>
    <lineage>
        <taxon>Bacteria</taxon>
        <taxon>Pseudomonadati</taxon>
        <taxon>Pseudomonadota</taxon>
        <taxon>Betaproteobacteria</taxon>
        <taxon>Neisseriales</taxon>
        <taxon>Neisseriaceae</taxon>
        <taxon>Kingella</taxon>
    </lineage>
</organism>
<reference evidence="5 6" key="1">
    <citation type="submission" date="2022-02" db="EMBL/GenBank/DDBJ databases">
        <title>Genome sequence data of Kingella unionensis sp. nov. strain CICC 24913 (CCUG 75125).</title>
        <authorList>
            <person name="Xiao M."/>
        </authorList>
    </citation>
    <scope>NUCLEOTIDE SEQUENCE [LARGE SCALE GENOMIC DNA]</scope>
    <source>
        <strain evidence="5 6">CICC 24913</strain>
    </source>
</reference>
<keyword evidence="1" id="KW-0639">Primosome</keyword>
<dbReference type="RefSeq" id="WP_238747652.1">
    <property type="nucleotide sequence ID" value="NZ_JAKOOW010000025.1"/>
</dbReference>
<evidence type="ECO:0000256" key="1">
    <source>
        <dbReference type="ARBA" id="ARBA00022515"/>
    </source>
</evidence>
<keyword evidence="6" id="KW-1185">Reference proteome</keyword>
<protein>
    <submittedName>
        <fullName evidence="5">Primosomal replication protein N</fullName>
    </submittedName>
</protein>
<name>A0ABS9NNE0_9NEIS</name>
<dbReference type="PROSITE" id="PS50935">
    <property type="entry name" value="SSB"/>
    <property type="match status" value="1"/>
</dbReference>
<dbReference type="InterPro" id="IPR023646">
    <property type="entry name" value="Prisomal_replication_PriB"/>
</dbReference>
<keyword evidence="3 4" id="KW-0238">DNA-binding</keyword>
<evidence type="ECO:0000313" key="6">
    <source>
        <dbReference type="Proteomes" id="UP001298424"/>
    </source>
</evidence>
<dbReference type="SUPFAM" id="SSF50249">
    <property type="entry name" value="Nucleic acid-binding proteins"/>
    <property type="match status" value="1"/>
</dbReference>
<evidence type="ECO:0000313" key="5">
    <source>
        <dbReference type="EMBL" id="MCG6504306.1"/>
    </source>
</evidence>
<dbReference type="EMBL" id="JAKOOW010000025">
    <property type="protein sequence ID" value="MCG6504306.1"/>
    <property type="molecule type" value="Genomic_DNA"/>
</dbReference>
<evidence type="ECO:0000256" key="3">
    <source>
        <dbReference type="ARBA" id="ARBA00023125"/>
    </source>
</evidence>
<dbReference type="InterPro" id="IPR000424">
    <property type="entry name" value="Primosome_PriB/ssb"/>
</dbReference>
<gene>
    <name evidence="5" type="primary">priB</name>
    <name evidence="5" type="ORF">MB824_07340</name>
</gene>
<comment type="caution">
    <text evidence="5">The sequence shown here is derived from an EMBL/GenBank/DDBJ whole genome shotgun (WGS) entry which is preliminary data.</text>
</comment>
<dbReference type="Proteomes" id="UP001298424">
    <property type="component" value="Unassembled WGS sequence"/>
</dbReference>
<keyword evidence="2" id="KW-0235">DNA replication</keyword>
<dbReference type="Pfam" id="PF22657">
    <property type="entry name" value="SSB_1"/>
    <property type="match status" value="1"/>
</dbReference>
<evidence type="ECO:0000256" key="4">
    <source>
        <dbReference type="PROSITE-ProRule" id="PRU00252"/>
    </source>
</evidence>
<dbReference type="Gene3D" id="2.40.50.140">
    <property type="entry name" value="Nucleic acid-binding proteins"/>
    <property type="match status" value="1"/>
</dbReference>
<accession>A0ABS9NNE0</accession>